<dbReference type="InterPro" id="IPR029058">
    <property type="entry name" value="AB_hydrolase_fold"/>
</dbReference>
<dbReference type="AlphaFoldDB" id="A0A127JZ36"/>
<evidence type="ECO:0000313" key="3">
    <source>
        <dbReference type="Proteomes" id="UP000070433"/>
    </source>
</evidence>
<feature type="domain" description="Serine aminopeptidase S33" evidence="1">
    <location>
        <begin position="33"/>
        <end position="133"/>
    </location>
</feature>
<proteinExistence type="predicted"/>
<dbReference type="PATRIC" id="fig|94132.3.peg.549"/>
<dbReference type="Proteomes" id="UP000070433">
    <property type="component" value="Chromosome"/>
</dbReference>
<dbReference type="Gene3D" id="3.40.50.1820">
    <property type="entry name" value="alpha/beta hydrolase"/>
    <property type="match status" value="1"/>
</dbReference>
<sequence length="235" mass="26016">MSLLAAEPLRALFDYTAARVGPRADVVGDGHPVVVYPGLGAGALTTAHLRRYLKDSGFTVHDWGGGVNTGPEGSFDEWLLRLEERLERLHARHQRKVSLIGWSLGGVYARELAKRRPEMVRQVITLATPFAALAQGNHAGTVFKLLNHDKAQLEPHVEARIRECPPVPTTSIYSRSDGIVSWRGCLERRTLRSESVEVHASHLGIVSHPQVLRIIADRLAQPEGSWQPHAMARSR</sequence>
<name>A0A127JZ36_9BURK</name>
<protein>
    <recommendedName>
        <fullName evidence="1">Serine aminopeptidase S33 domain-containing protein</fullName>
    </recommendedName>
</protein>
<gene>
    <name evidence="2" type="ORF">UC35_02740</name>
</gene>
<dbReference type="Pfam" id="PF12146">
    <property type="entry name" value="Hydrolase_4"/>
    <property type="match status" value="1"/>
</dbReference>
<keyword evidence="3" id="KW-1185">Reference proteome</keyword>
<reference evidence="2 3" key="1">
    <citation type="journal article" date="2014" name="Int. J. Syst. Evol. Microbiol.">
        <title>Ramlibacter solisilvae sp. nov., isolated from forest soil, and emended description of the genus Ramlibacter.</title>
        <authorList>
            <person name="Lee H.J."/>
            <person name="Lee S.H."/>
            <person name="Lee S.S."/>
            <person name="Lee J.S."/>
            <person name="Kim Y."/>
            <person name="Kim S.C."/>
            <person name="Jeon C.O."/>
        </authorList>
    </citation>
    <scope>NUCLEOTIDE SEQUENCE [LARGE SCALE GENOMIC DNA]</scope>
    <source>
        <strain evidence="2 3">5-10</strain>
    </source>
</reference>
<evidence type="ECO:0000313" key="2">
    <source>
        <dbReference type="EMBL" id="AMO25220.1"/>
    </source>
</evidence>
<accession>A0A127JZ36</accession>
<dbReference type="InterPro" id="IPR022742">
    <property type="entry name" value="Hydrolase_4"/>
</dbReference>
<dbReference type="SUPFAM" id="SSF53474">
    <property type="entry name" value="alpha/beta-Hydrolases"/>
    <property type="match status" value="1"/>
</dbReference>
<evidence type="ECO:0000259" key="1">
    <source>
        <dbReference type="Pfam" id="PF12146"/>
    </source>
</evidence>
<dbReference type="EMBL" id="CP010951">
    <property type="protein sequence ID" value="AMO25220.1"/>
    <property type="molecule type" value="Genomic_DNA"/>
</dbReference>
<organism evidence="2 3">
    <name type="scientific">Ramlibacter tataouinensis</name>
    <dbReference type="NCBI Taxonomy" id="94132"/>
    <lineage>
        <taxon>Bacteria</taxon>
        <taxon>Pseudomonadati</taxon>
        <taxon>Pseudomonadota</taxon>
        <taxon>Betaproteobacteria</taxon>
        <taxon>Burkholderiales</taxon>
        <taxon>Comamonadaceae</taxon>
        <taxon>Ramlibacter</taxon>
    </lineage>
</organism>